<evidence type="ECO:0000256" key="1">
    <source>
        <dbReference type="ARBA" id="ARBA00022801"/>
    </source>
</evidence>
<evidence type="ECO:0000256" key="2">
    <source>
        <dbReference type="SAM" id="MobiDB-lite"/>
    </source>
</evidence>
<feature type="signal peptide" evidence="3">
    <location>
        <begin position="1"/>
        <end position="23"/>
    </location>
</feature>
<keyword evidence="5" id="KW-0326">Glycosidase</keyword>
<sequence length="965" mass="105692" precursor="true">MVNKTLSGAVVFLLALQVGIVQAQQSRTRMTFDQVLHREDANDDGEVSKAEFKGPPRLFERFDRNKDDVLTREEFESRPNGAAGRRGNSSNAPNDVEVLRDVVFGTGGGRDLKMHIVVPKEKAETPAPAYVWIHGGGWMGGTKEGGVGQVTPMVRKGFVGATIEYRLTGEAPFPAQIEDCKCAIRYLRAHAEKYNIDPDRIAVGGSSAGGHLVALLGTSGGVKELEGNGGWADQSSSVQAVVDLFGPTDFKLFVTTKGYEGHNKDRSPESRLLGGGEVLPQTDAIKRVNPITYIDSDDPPFLIIHGSNDRTVPANQSETLHAALEKANVPSRLKIIDGAGHGGPQFSDLAIRQMKTEFLSQLLEKAENRDAQPVQPPQEAPSRADTSRMRDRDPAWKMTPVEAPNLHYRTFQSATVGEEVSYVIYLPPSYDEQTDKRFPVVYWLHGIGGSQQGLPTMSQRMTDAIGAGKLPPMIVVYVNGMVRSSWVDSKDGRVPVETVAIEELIPHIDANYRTIAARNSRMIEGFSMGGAGAAKWGFRHPELFGSMSIIDGALHKDPAVGRLANSFKSIYGGDRQYYDARDPWKLAEIRAAELKETLTVRVVTRTAGLGRVNREYKDHLEKLGFNVEFAVVDDAPHSPNPLYEGIGDQNWAFYRNAFGQTSNKTNPVTQSNDSSRQANANVRTQPRSRRPLQVPDNVELISDISYREGNPAWKLDLVMPSKSSVDPRPAIVFVHGGGWRGGDKRQGYFFEGAVEYAQQGYVCMTVNYRLTGEAPFPACIEDVKCAVRWLREHAVEYNVDPDRIGAYGNSAGAHLVSMLGLTDKDDGLEGDGPWNDQSSIVQAVCASATPTDFMNWGARNGRFRGEATLLAGPNDTLDVRKKLASPITHVSKTAPPFLLIHGTADRTVPFSQGASFAEALKAAGAKDVTFLTYEGAGHSVFREQFEETGKAMKELFARTLMSPEQ</sequence>
<dbReference type="EMBL" id="SJPZ01000002">
    <property type="protein sequence ID" value="TWU62626.1"/>
    <property type="molecule type" value="Genomic_DNA"/>
</dbReference>
<dbReference type="Pfam" id="PF20434">
    <property type="entry name" value="BD-FAE"/>
    <property type="match status" value="2"/>
</dbReference>
<dbReference type="InterPro" id="IPR011992">
    <property type="entry name" value="EF-hand-dom_pair"/>
</dbReference>
<evidence type="ECO:0000313" key="5">
    <source>
        <dbReference type="EMBL" id="TWU62626.1"/>
    </source>
</evidence>
<feature type="compositionally biased region" description="Polar residues" evidence="2">
    <location>
        <begin position="662"/>
        <end position="685"/>
    </location>
</feature>
<proteinExistence type="predicted"/>
<dbReference type="Gene3D" id="1.10.238.10">
    <property type="entry name" value="EF-hand"/>
    <property type="match status" value="1"/>
</dbReference>
<dbReference type="InterPro" id="IPR029058">
    <property type="entry name" value="AB_hydrolase_fold"/>
</dbReference>
<dbReference type="AlphaFoldDB" id="A0A5C6FQ66"/>
<feature type="domain" description="BD-FAE-like" evidence="4">
    <location>
        <begin position="115"/>
        <end position="324"/>
    </location>
</feature>
<dbReference type="InterPro" id="IPR050300">
    <property type="entry name" value="GDXG_lipolytic_enzyme"/>
</dbReference>
<protein>
    <submittedName>
        <fullName evidence="5">Endo-1,4-beta-xylanase/feruloyl esterase</fullName>
    </submittedName>
</protein>
<keyword evidence="5" id="KW-0624">Polysaccharide degradation</keyword>
<dbReference type="GO" id="GO:0016798">
    <property type="term" value="F:hydrolase activity, acting on glycosyl bonds"/>
    <property type="evidence" value="ECO:0007669"/>
    <property type="project" value="UniProtKB-KW"/>
</dbReference>
<evidence type="ECO:0000259" key="4">
    <source>
        <dbReference type="Pfam" id="PF20434"/>
    </source>
</evidence>
<dbReference type="PROSITE" id="PS00018">
    <property type="entry name" value="EF_HAND_1"/>
    <property type="match status" value="1"/>
</dbReference>
<dbReference type="PANTHER" id="PTHR48081">
    <property type="entry name" value="AB HYDROLASE SUPERFAMILY PROTEIN C4A8.06C"/>
    <property type="match status" value="1"/>
</dbReference>
<dbReference type="SUPFAM" id="SSF53474">
    <property type="entry name" value="alpha/beta-Hydrolases"/>
    <property type="match status" value="3"/>
</dbReference>
<dbReference type="InterPro" id="IPR018247">
    <property type="entry name" value="EF_Hand_1_Ca_BS"/>
</dbReference>
<dbReference type="PANTHER" id="PTHR48081:SF13">
    <property type="entry name" value="ALPHA_BETA HYDROLASE"/>
    <property type="match status" value="1"/>
</dbReference>
<organism evidence="5 6">
    <name type="scientific">Crateriforma conspicua</name>
    <dbReference type="NCBI Taxonomy" id="2527996"/>
    <lineage>
        <taxon>Bacteria</taxon>
        <taxon>Pseudomonadati</taxon>
        <taxon>Planctomycetota</taxon>
        <taxon>Planctomycetia</taxon>
        <taxon>Planctomycetales</taxon>
        <taxon>Planctomycetaceae</taxon>
        <taxon>Crateriforma</taxon>
    </lineage>
</organism>
<accession>A0A5C6FQ66</accession>
<feature type="region of interest" description="Disordered" evidence="2">
    <location>
        <begin position="662"/>
        <end position="692"/>
    </location>
</feature>
<dbReference type="SUPFAM" id="SSF47473">
    <property type="entry name" value="EF-hand"/>
    <property type="match status" value="1"/>
</dbReference>
<feature type="domain" description="BD-FAE-like" evidence="4">
    <location>
        <begin position="715"/>
        <end position="920"/>
    </location>
</feature>
<dbReference type="InterPro" id="IPR000801">
    <property type="entry name" value="Esterase-like"/>
</dbReference>
<feature type="region of interest" description="Disordered" evidence="2">
    <location>
        <begin position="70"/>
        <end position="93"/>
    </location>
</feature>
<dbReference type="OrthoDB" id="265201at2"/>
<evidence type="ECO:0000313" key="6">
    <source>
        <dbReference type="Proteomes" id="UP000316476"/>
    </source>
</evidence>
<keyword evidence="3" id="KW-0732">Signal</keyword>
<keyword evidence="5" id="KW-0858">Xylan degradation</keyword>
<keyword evidence="5" id="KW-0119">Carbohydrate metabolism</keyword>
<keyword evidence="1 5" id="KW-0378">Hydrolase</keyword>
<dbReference type="Gene3D" id="3.40.50.1820">
    <property type="entry name" value="alpha/beta hydrolase"/>
    <property type="match status" value="3"/>
</dbReference>
<evidence type="ECO:0000256" key="3">
    <source>
        <dbReference type="SAM" id="SignalP"/>
    </source>
</evidence>
<feature type="region of interest" description="Disordered" evidence="2">
    <location>
        <begin position="366"/>
        <end position="392"/>
    </location>
</feature>
<name>A0A5C6FQ66_9PLAN</name>
<gene>
    <name evidence="5" type="ORF">V7x_43610</name>
</gene>
<dbReference type="Pfam" id="PF00756">
    <property type="entry name" value="Esterase"/>
    <property type="match status" value="1"/>
</dbReference>
<dbReference type="InterPro" id="IPR049492">
    <property type="entry name" value="BD-FAE-like_dom"/>
</dbReference>
<reference evidence="5 6" key="1">
    <citation type="submission" date="2019-02" db="EMBL/GenBank/DDBJ databases">
        <title>Deep-cultivation of Planctomycetes and their phenomic and genomic characterization uncovers novel biology.</title>
        <authorList>
            <person name="Wiegand S."/>
            <person name="Jogler M."/>
            <person name="Boedeker C."/>
            <person name="Pinto D."/>
            <person name="Vollmers J."/>
            <person name="Rivas-Marin E."/>
            <person name="Kohn T."/>
            <person name="Peeters S.H."/>
            <person name="Heuer A."/>
            <person name="Rast P."/>
            <person name="Oberbeckmann S."/>
            <person name="Bunk B."/>
            <person name="Jeske O."/>
            <person name="Meyerdierks A."/>
            <person name="Storesund J.E."/>
            <person name="Kallscheuer N."/>
            <person name="Luecker S."/>
            <person name="Lage O.M."/>
            <person name="Pohl T."/>
            <person name="Merkel B.J."/>
            <person name="Hornburger P."/>
            <person name="Mueller R.-W."/>
            <person name="Bruemmer F."/>
            <person name="Labrenz M."/>
            <person name="Spormann A.M."/>
            <person name="Op Den Camp H."/>
            <person name="Overmann J."/>
            <person name="Amann R."/>
            <person name="Jetten M.S.M."/>
            <person name="Mascher T."/>
            <person name="Medema M.H."/>
            <person name="Devos D.P."/>
            <person name="Kaster A.-K."/>
            <person name="Ovreas L."/>
            <person name="Rohde M."/>
            <person name="Galperin M.Y."/>
            <person name="Jogler C."/>
        </authorList>
    </citation>
    <scope>NUCLEOTIDE SEQUENCE [LARGE SCALE GENOMIC DNA]</scope>
    <source>
        <strain evidence="5 6">V7</strain>
    </source>
</reference>
<dbReference type="GO" id="GO:0045493">
    <property type="term" value="P:xylan catabolic process"/>
    <property type="evidence" value="ECO:0007669"/>
    <property type="project" value="UniProtKB-KW"/>
</dbReference>
<dbReference type="Proteomes" id="UP000316476">
    <property type="component" value="Unassembled WGS sequence"/>
</dbReference>
<comment type="caution">
    <text evidence="5">The sequence shown here is derived from an EMBL/GenBank/DDBJ whole genome shotgun (WGS) entry which is preliminary data.</text>
</comment>
<feature type="chain" id="PRO_5022964429" evidence="3">
    <location>
        <begin position="24"/>
        <end position="965"/>
    </location>
</feature>